<dbReference type="InterPro" id="IPR036574">
    <property type="entry name" value="Scorpion_toxin-like_sf"/>
</dbReference>
<dbReference type="SUPFAM" id="SSF57095">
    <property type="entry name" value="Scorpion toxin-like"/>
    <property type="match status" value="1"/>
</dbReference>
<dbReference type="InterPro" id="IPR003614">
    <property type="entry name" value="Knottins"/>
</dbReference>
<name>A0AAD4JE27_PERFH</name>
<dbReference type="Pfam" id="PF00304">
    <property type="entry name" value="Gamma-thionin"/>
    <property type="match status" value="1"/>
</dbReference>
<evidence type="ECO:0000256" key="1">
    <source>
        <dbReference type="ARBA" id="ARBA00004613"/>
    </source>
</evidence>
<dbReference type="AlphaFoldDB" id="A0AAD4JE27"/>
<accession>A0AAD4JE27</accession>
<evidence type="ECO:0000256" key="4">
    <source>
        <dbReference type="ARBA" id="ARBA00023157"/>
    </source>
</evidence>
<comment type="caution">
    <text evidence="7">The sequence shown here is derived from an EMBL/GenBank/DDBJ whole genome shotgun (WGS) entry which is preliminary data.</text>
</comment>
<gene>
    <name evidence="7" type="ORF">C2S53_020492</name>
</gene>
<dbReference type="EMBL" id="SDAM02000091">
    <property type="protein sequence ID" value="KAH6831453.1"/>
    <property type="molecule type" value="Genomic_DNA"/>
</dbReference>
<keyword evidence="3 5" id="KW-0732">Signal</keyword>
<organism evidence="7 8">
    <name type="scientific">Perilla frutescens var. hirtella</name>
    <name type="common">Perilla citriodora</name>
    <name type="synonym">Perilla setoyensis</name>
    <dbReference type="NCBI Taxonomy" id="608512"/>
    <lineage>
        <taxon>Eukaryota</taxon>
        <taxon>Viridiplantae</taxon>
        <taxon>Streptophyta</taxon>
        <taxon>Embryophyta</taxon>
        <taxon>Tracheophyta</taxon>
        <taxon>Spermatophyta</taxon>
        <taxon>Magnoliopsida</taxon>
        <taxon>eudicotyledons</taxon>
        <taxon>Gunneridae</taxon>
        <taxon>Pentapetalae</taxon>
        <taxon>asterids</taxon>
        <taxon>lamiids</taxon>
        <taxon>Lamiales</taxon>
        <taxon>Lamiaceae</taxon>
        <taxon>Nepetoideae</taxon>
        <taxon>Elsholtzieae</taxon>
        <taxon>Perilla</taxon>
    </lineage>
</organism>
<evidence type="ECO:0000256" key="5">
    <source>
        <dbReference type="SAM" id="SignalP"/>
    </source>
</evidence>
<feature type="domain" description="Knottins-like" evidence="6">
    <location>
        <begin position="27"/>
        <end position="72"/>
    </location>
</feature>
<dbReference type="PANTHER" id="PTHR33147:SF39">
    <property type="entry name" value="DRO1 PROTEIN-RELATED"/>
    <property type="match status" value="1"/>
</dbReference>
<keyword evidence="4" id="KW-1015">Disulfide bond</keyword>
<comment type="subcellular location">
    <subcellularLocation>
        <location evidence="1">Secreted</location>
    </subcellularLocation>
</comment>
<dbReference type="SMART" id="SM00505">
    <property type="entry name" value="Knot1"/>
    <property type="match status" value="1"/>
</dbReference>
<dbReference type="Proteomes" id="UP001190926">
    <property type="component" value="Unassembled WGS sequence"/>
</dbReference>
<evidence type="ECO:0000313" key="8">
    <source>
        <dbReference type="Proteomes" id="UP001190926"/>
    </source>
</evidence>
<dbReference type="PRINTS" id="PR00288">
    <property type="entry name" value="PUROTHIONIN"/>
</dbReference>
<dbReference type="InterPro" id="IPR008176">
    <property type="entry name" value="Defensin_plant"/>
</dbReference>
<evidence type="ECO:0000259" key="6">
    <source>
        <dbReference type="SMART" id="SM00505"/>
    </source>
</evidence>
<reference evidence="7 8" key="1">
    <citation type="journal article" date="2021" name="Nat. Commun.">
        <title>Incipient diploidization of the medicinal plant Perilla within 10,000 years.</title>
        <authorList>
            <person name="Zhang Y."/>
            <person name="Shen Q."/>
            <person name="Leng L."/>
            <person name="Zhang D."/>
            <person name="Chen S."/>
            <person name="Shi Y."/>
            <person name="Ning Z."/>
            <person name="Chen S."/>
        </authorList>
    </citation>
    <scope>NUCLEOTIDE SEQUENCE [LARGE SCALE GENOMIC DNA]</scope>
    <source>
        <strain evidence="8">cv. PC099</strain>
    </source>
</reference>
<dbReference type="Gene3D" id="3.30.30.10">
    <property type="entry name" value="Knottin, scorpion toxin-like"/>
    <property type="match status" value="1"/>
</dbReference>
<feature type="signal peptide" evidence="5">
    <location>
        <begin position="1"/>
        <end position="25"/>
    </location>
</feature>
<evidence type="ECO:0000256" key="2">
    <source>
        <dbReference type="ARBA" id="ARBA00022525"/>
    </source>
</evidence>
<keyword evidence="8" id="KW-1185">Reference proteome</keyword>
<keyword evidence="2" id="KW-0964">Secreted</keyword>
<evidence type="ECO:0000313" key="7">
    <source>
        <dbReference type="EMBL" id="KAH6831453.1"/>
    </source>
</evidence>
<dbReference type="GO" id="GO:0005576">
    <property type="term" value="C:extracellular region"/>
    <property type="evidence" value="ECO:0007669"/>
    <property type="project" value="UniProtKB-SubCell"/>
</dbReference>
<dbReference type="GO" id="GO:0006952">
    <property type="term" value="P:defense response"/>
    <property type="evidence" value="ECO:0007669"/>
    <property type="project" value="InterPro"/>
</dbReference>
<protein>
    <submittedName>
        <fullName evidence="7">Low-molecular-weight cysteine-rich 75</fullName>
    </submittedName>
</protein>
<dbReference type="PROSITE" id="PS00940">
    <property type="entry name" value="GAMMA_THIONIN"/>
    <property type="match status" value="1"/>
</dbReference>
<sequence>MKTNNLLALILLFLVISMASQKAMGRKCESQSSTFRGLCLKYSNCRQVCISEGFTDGECKGFRRRCYCSKSCD</sequence>
<evidence type="ECO:0000256" key="3">
    <source>
        <dbReference type="ARBA" id="ARBA00022729"/>
    </source>
</evidence>
<dbReference type="CDD" id="cd00107">
    <property type="entry name" value="Knot1"/>
    <property type="match status" value="1"/>
</dbReference>
<proteinExistence type="predicted"/>
<dbReference type="PANTHER" id="PTHR33147">
    <property type="entry name" value="DEFENSIN-LIKE PROTEIN 1"/>
    <property type="match status" value="1"/>
</dbReference>
<feature type="chain" id="PRO_5041921827" evidence="5">
    <location>
        <begin position="26"/>
        <end position="73"/>
    </location>
</feature>